<keyword evidence="3" id="KW-1185">Reference proteome</keyword>
<sequence length="968" mass="103688">MPKPSLKNPFARRKSSGNVLDLDSPTAEAPTQSTFRVIERPEKKDTIVFDGSDRLNRSSQVTRPFSSPLQQLRGKSVDDLTYHANGSVDTAASRKAASALKPARGSGGTTASGSSEFYQSSSASGRFSSSSTLPSSVEQENEDEELFAQKRPLPAAYQPKTITPIDEALPPPPSFSSRAQRAFSFGLRNKRPEVAAAPTQPIEPTPPPKPVPSHSPSRERALTTSSYASTAVPTRIETKPDLGTSDFGGDFGSMFDTVSKSPAASPHRTVCTAQVVIDISNNAQDTEPMFPPRSYTRQDSSNSSPGLRRESPWERRNSRDGLLASAATSPNLTNTASVFSNEPATGYSRTPKALPSRERASEDSEASTGSSDRTYELSDSQDTRTLPLAKSVTAPALTLPAETMAAFAADTQSWERDSSSATPKALPKAVDRTSTLFDDEPLFDASPSGPASRAKRPDVLQSQSDGAAPRRLTMAQFGILQKYSDKTDGDEGDSGNEDEDDDEIERAKKLTQQRRKQEANMAVYRQQMKKVTGGGPTNLPMRPGLDTRSSSANSLYVGGVPGAPPADLFQPRQTEDDDEDVPLGILQAHGFPSGSRPPTRPGDYRSPSVAGQRGSQALPPFARRLPQDPYFGAGLVNPTARESLAYGGGSVYGGASAPVSPGGLVGIIASEEQQRQARRGSPNPVTGTYNSMPLPPNMPNLDRSSSMGSLQVPGYPSQMQGMQGMPMMPMMPASNDAQLQEFMQMQMHFMQNMQAIVMQQQAQMQQQQQQQLPSPVGMPRPMSSAGNLLGVPGAGHDQGRAMSMMMPPGFNVGMASRPTSTLDPRMSTYTPSVNGLAGPGPGPGYQPSIAPSERSNVGMPTRYRPVQAEDGRTNSFTSSMTLNALSSQPTTMDARPMSQAGGERKSTIRIVDKPKSLPKLTGRQAAPDEDEEGGWADMVKKLTSKRTGRNSKSNGDRVALSELYPNVE</sequence>
<feature type="region of interest" description="Disordered" evidence="1">
    <location>
        <begin position="282"/>
        <end position="389"/>
    </location>
</feature>
<dbReference type="OrthoDB" id="5396252at2759"/>
<feature type="compositionally biased region" description="Pro residues" evidence="1">
    <location>
        <begin position="201"/>
        <end position="213"/>
    </location>
</feature>
<feature type="compositionally biased region" description="Polar residues" evidence="1">
    <location>
        <begin position="368"/>
        <end position="384"/>
    </location>
</feature>
<feature type="compositionally biased region" description="Basic and acidic residues" evidence="1">
    <location>
        <begin position="37"/>
        <end position="56"/>
    </location>
</feature>
<feature type="region of interest" description="Disordered" evidence="1">
    <location>
        <begin position="87"/>
        <end position="244"/>
    </location>
</feature>
<feature type="compositionally biased region" description="Acidic residues" evidence="1">
    <location>
        <begin position="490"/>
        <end position="504"/>
    </location>
</feature>
<dbReference type="AlphaFoldDB" id="A0A6H0XZF1"/>
<feature type="region of interest" description="Disordered" evidence="1">
    <location>
        <begin position="818"/>
        <end position="860"/>
    </location>
</feature>
<dbReference type="PANTHER" id="PTHR42068">
    <property type="entry name" value="YALI0B18964P"/>
    <property type="match status" value="1"/>
</dbReference>
<feature type="compositionally biased region" description="Basic and acidic residues" evidence="1">
    <location>
        <begin position="307"/>
        <end position="319"/>
    </location>
</feature>
<gene>
    <name evidence="2" type="ORF">AMS68_005644</name>
</gene>
<accession>A0A6H0XZF1</accession>
<feature type="compositionally biased region" description="Polar residues" evidence="1">
    <location>
        <begin position="222"/>
        <end position="232"/>
    </location>
</feature>
<evidence type="ECO:0000313" key="3">
    <source>
        <dbReference type="Proteomes" id="UP000503462"/>
    </source>
</evidence>
<feature type="compositionally biased region" description="Polar residues" evidence="1">
    <location>
        <begin position="818"/>
        <end position="833"/>
    </location>
</feature>
<feature type="compositionally biased region" description="Polar residues" evidence="1">
    <location>
        <begin position="57"/>
        <end position="70"/>
    </location>
</feature>
<feature type="compositionally biased region" description="Polar residues" evidence="1">
    <location>
        <begin position="882"/>
        <end position="891"/>
    </location>
</feature>
<feature type="compositionally biased region" description="Basic and acidic residues" evidence="1">
    <location>
        <begin position="902"/>
        <end position="915"/>
    </location>
</feature>
<dbReference type="Proteomes" id="UP000503462">
    <property type="component" value="Chromosome 4"/>
</dbReference>
<feature type="region of interest" description="Disordered" evidence="1">
    <location>
        <begin position="410"/>
        <end position="625"/>
    </location>
</feature>
<feature type="compositionally biased region" description="Low complexity" evidence="1">
    <location>
        <begin position="111"/>
        <end position="131"/>
    </location>
</feature>
<feature type="region of interest" description="Disordered" evidence="1">
    <location>
        <begin position="672"/>
        <end position="695"/>
    </location>
</feature>
<organism evidence="2 3">
    <name type="scientific">Peltaster fructicola</name>
    <dbReference type="NCBI Taxonomy" id="286661"/>
    <lineage>
        <taxon>Eukaryota</taxon>
        <taxon>Fungi</taxon>
        <taxon>Dikarya</taxon>
        <taxon>Ascomycota</taxon>
        <taxon>Pezizomycotina</taxon>
        <taxon>Dothideomycetes</taxon>
        <taxon>Dothideomycetes incertae sedis</taxon>
        <taxon>Peltaster</taxon>
    </lineage>
</organism>
<reference evidence="2 3" key="1">
    <citation type="journal article" date="2016" name="Sci. Rep.">
        <title>Peltaster fructicola genome reveals evolution from an invasive phytopathogen to an ectophytic parasite.</title>
        <authorList>
            <person name="Xu C."/>
            <person name="Chen H."/>
            <person name="Gleason M.L."/>
            <person name="Xu J.R."/>
            <person name="Liu H."/>
            <person name="Zhang R."/>
            <person name="Sun G."/>
        </authorList>
    </citation>
    <scope>NUCLEOTIDE SEQUENCE [LARGE SCALE GENOMIC DNA]</scope>
    <source>
        <strain evidence="2 3">LNHT1506</strain>
    </source>
</reference>
<evidence type="ECO:0000313" key="2">
    <source>
        <dbReference type="EMBL" id="QIX00127.1"/>
    </source>
</evidence>
<feature type="compositionally biased region" description="Polar residues" evidence="1">
    <location>
        <begin position="326"/>
        <end position="343"/>
    </location>
</feature>
<proteinExistence type="predicted"/>
<dbReference type="EMBL" id="CP051142">
    <property type="protein sequence ID" value="QIX00127.1"/>
    <property type="molecule type" value="Genomic_DNA"/>
</dbReference>
<name>A0A6H0XZF1_9PEZI</name>
<protein>
    <submittedName>
        <fullName evidence="2">Uncharacterized protein</fullName>
    </submittedName>
</protein>
<feature type="compositionally biased region" description="Low complexity" evidence="1">
    <location>
        <begin position="175"/>
        <end position="185"/>
    </location>
</feature>
<evidence type="ECO:0000256" key="1">
    <source>
        <dbReference type="SAM" id="MobiDB-lite"/>
    </source>
</evidence>
<dbReference type="PANTHER" id="PTHR42068:SF1">
    <property type="entry name" value="YALI0B18964P"/>
    <property type="match status" value="1"/>
</dbReference>
<feature type="compositionally biased region" description="Polar residues" evidence="1">
    <location>
        <begin position="295"/>
        <end position="305"/>
    </location>
</feature>
<feature type="region of interest" description="Disordered" evidence="1">
    <location>
        <begin position="1"/>
        <end position="72"/>
    </location>
</feature>
<feature type="region of interest" description="Disordered" evidence="1">
    <location>
        <begin position="882"/>
        <end position="968"/>
    </location>
</feature>